<dbReference type="PANTHER" id="PTHR45810:SF1">
    <property type="entry name" value="HISTONE H3-LIKE CENTROMERIC PROTEIN A"/>
    <property type="match status" value="1"/>
</dbReference>
<dbReference type="PANTHER" id="PTHR45810">
    <property type="entry name" value="HISTONE H3.2"/>
    <property type="match status" value="1"/>
</dbReference>
<name>A0AAN7V6M5_9COLE</name>
<evidence type="ECO:0000259" key="2">
    <source>
        <dbReference type="Pfam" id="PF00125"/>
    </source>
</evidence>
<keyword evidence="4" id="KW-1185">Reference proteome</keyword>
<dbReference type="PRINTS" id="PR00622">
    <property type="entry name" value="HISTONEH3"/>
</dbReference>
<reference evidence="3 4" key="1">
    <citation type="journal article" date="2024" name="Insects">
        <title>An Improved Chromosome-Level Genome Assembly of the Firefly Pyrocoelia pectoralis.</title>
        <authorList>
            <person name="Fu X."/>
            <person name="Meyer-Rochow V.B."/>
            <person name="Ballantyne L."/>
            <person name="Zhu X."/>
        </authorList>
    </citation>
    <scope>NUCLEOTIDE SEQUENCE [LARGE SCALE GENOMIC DNA]</scope>
    <source>
        <strain evidence="3">XCY_ONT2</strain>
    </source>
</reference>
<dbReference type="Pfam" id="PF00125">
    <property type="entry name" value="Histone"/>
    <property type="match status" value="1"/>
</dbReference>
<dbReference type="Gene3D" id="1.10.20.10">
    <property type="entry name" value="Histone, subunit A"/>
    <property type="match status" value="1"/>
</dbReference>
<organism evidence="3 4">
    <name type="scientific">Pyrocoelia pectoralis</name>
    <dbReference type="NCBI Taxonomy" id="417401"/>
    <lineage>
        <taxon>Eukaryota</taxon>
        <taxon>Metazoa</taxon>
        <taxon>Ecdysozoa</taxon>
        <taxon>Arthropoda</taxon>
        <taxon>Hexapoda</taxon>
        <taxon>Insecta</taxon>
        <taxon>Pterygota</taxon>
        <taxon>Neoptera</taxon>
        <taxon>Endopterygota</taxon>
        <taxon>Coleoptera</taxon>
        <taxon>Polyphaga</taxon>
        <taxon>Elateriformia</taxon>
        <taxon>Elateroidea</taxon>
        <taxon>Lampyridae</taxon>
        <taxon>Lampyrinae</taxon>
        <taxon>Pyrocoelia</taxon>
    </lineage>
</organism>
<dbReference type="InterPro" id="IPR009072">
    <property type="entry name" value="Histone-fold"/>
</dbReference>
<evidence type="ECO:0000313" key="4">
    <source>
        <dbReference type="Proteomes" id="UP001329430"/>
    </source>
</evidence>
<accession>A0AAN7V6M5</accession>
<gene>
    <name evidence="3" type="ORF">RI129_011913</name>
</gene>
<dbReference type="Proteomes" id="UP001329430">
    <property type="component" value="Chromosome 9"/>
</dbReference>
<dbReference type="GO" id="GO:0003677">
    <property type="term" value="F:DNA binding"/>
    <property type="evidence" value="ECO:0007669"/>
    <property type="project" value="InterPro"/>
</dbReference>
<evidence type="ECO:0000256" key="1">
    <source>
        <dbReference type="ARBA" id="ARBA00010343"/>
    </source>
</evidence>
<dbReference type="SUPFAM" id="SSF47113">
    <property type="entry name" value="Histone-fold"/>
    <property type="match status" value="1"/>
</dbReference>
<evidence type="ECO:0000313" key="3">
    <source>
        <dbReference type="EMBL" id="KAK5639421.1"/>
    </source>
</evidence>
<dbReference type="GO" id="GO:0030527">
    <property type="term" value="F:structural constituent of chromatin"/>
    <property type="evidence" value="ECO:0007669"/>
    <property type="project" value="InterPro"/>
</dbReference>
<comment type="similarity">
    <text evidence="1">Belongs to the histone H3 family.</text>
</comment>
<dbReference type="InterPro" id="IPR007125">
    <property type="entry name" value="H2A/H2B/H3"/>
</dbReference>
<dbReference type="GO" id="GO:0000786">
    <property type="term" value="C:nucleosome"/>
    <property type="evidence" value="ECO:0007669"/>
    <property type="project" value="InterPro"/>
</dbReference>
<dbReference type="GO" id="GO:0046982">
    <property type="term" value="F:protein heterodimerization activity"/>
    <property type="evidence" value="ECO:0007669"/>
    <property type="project" value="InterPro"/>
</dbReference>
<protein>
    <recommendedName>
        <fullName evidence="2">Core Histone H2A/H2B/H3 domain-containing protein</fullName>
    </recommendedName>
</protein>
<dbReference type="AlphaFoldDB" id="A0AAN7V6M5"/>
<dbReference type="EMBL" id="JAVRBK010000009">
    <property type="protein sequence ID" value="KAK5639421.1"/>
    <property type="molecule type" value="Genomic_DNA"/>
</dbReference>
<comment type="caution">
    <text evidence="3">The sequence shown here is derived from an EMBL/GenBank/DDBJ whole genome shotgun (WGS) entry which is preliminary data.</text>
</comment>
<dbReference type="CDD" id="cd22911">
    <property type="entry name" value="HFD_H3"/>
    <property type="match status" value="1"/>
</dbReference>
<feature type="domain" description="Core Histone H2A/H2B/H3" evidence="2">
    <location>
        <begin position="97"/>
        <end position="173"/>
    </location>
</feature>
<dbReference type="SMART" id="SM00428">
    <property type="entry name" value="H3"/>
    <property type="match status" value="1"/>
</dbReference>
<sequence length="183" mass="20901">MENPKRVARSLPVRLTSGRITRSPISVNSGRSQRVTRSFSVSSSTSPAETINLENDEINNLDENEGSRITPKKKKKRPVRLLQIGRKVFRVYKSIIRDIIKLQTSTKLLIPRSSFKRLVKEIIAECSQNDLRIQKLAVEALQEAAEAFLTHLFEDANIYCEHAHRITLIAKDVGIGRFLRNMY</sequence>
<proteinExistence type="inferred from homology"/>
<dbReference type="InterPro" id="IPR000164">
    <property type="entry name" value="Histone_H3/CENP-A"/>
</dbReference>